<comment type="caution">
    <text evidence="2">The sequence shown here is derived from an EMBL/GenBank/DDBJ whole genome shotgun (WGS) entry which is preliminary data.</text>
</comment>
<dbReference type="SUPFAM" id="SSF53474">
    <property type="entry name" value="alpha/beta-Hydrolases"/>
    <property type="match status" value="1"/>
</dbReference>
<dbReference type="EMBL" id="JBIAQY010000017">
    <property type="protein sequence ID" value="MFF3573179.1"/>
    <property type="molecule type" value="Genomic_DNA"/>
</dbReference>
<protein>
    <submittedName>
        <fullName evidence="2">Alpha/beta hydrolase</fullName>
    </submittedName>
</protein>
<keyword evidence="3" id="KW-1185">Reference proteome</keyword>
<evidence type="ECO:0000313" key="3">
    <source>
        <dbReference type="Proteomes" id="UP001601992"/>
    </source>
</evidence>
<dbReference type="Pfam" id="PF00756">
    <property type="entry name" value="Esterase"/>
    <property type="match status" value="1"/>
</dbReference>
<feature type="chain" id="PRO_5047031306" evidence="1">
    <location>
        <begin position="25"/>
        <end position="320"/>
    </location>
</feature>
<feature type="signal peptide" evidence="1">
    <location>
        <begin position="1"/>
        <end position="24"/>
    </location>
</feature>
<reference evidence="2 3" key="1">
    <citation type="submission" date="2024-10" db="EMBL/GenBank/DDBJ databases">
        <title>The Natural Products Discovery Center: Release of the First 8490 Sequenced Strains for Exploring Actinobacteria Biosynthetic Diversity.</title>
        <authorList>
            <person name="Kalkreuter E."/>
            <person name="Kautsar S.A."/>
            <person name="Yang D."/>
            <person name="Bader C.D."/>
            <person name="Teijaro C.N."/>
            <person name="Fluegel L."/>
            <person name="Davis C.M."/>
            <person name="Simpson J.R."/>
            <person name="Lauterbach L."/>
            <person name="Steele A.D."/>
            <person name="Gui C."/>
            <person name="Meng S."/>
            <person name="Li G."/>
            <person name="Viehrig K."/>
            <person name="Ye F."/>
            <person name="Su P."/>
            <person name="Kiefer A.F."/>
            <person name="Nichols A."/>
            <person name="Cepeda A.J."/>
            <person name="Yan W."/>
            <person name="Fan B."/>
            <person name="Jiang Y."/>
            <person name="Adhikari A."/>
            <person name="Zheng C.-J."/>
            <person name="Schuster L."/>
            <person name="Cowan T.M."/>
            <person name="Smanski M.J."/>
            <person name="Chevrette M.G."/>
            <person name="De Carvalho L.P.S."/>
            <person name="Shen B."/>
        </authorList>
    </citation>
    <scope>NUCLEOTIDE SEQUENCE [LARGE SCALE GENOMIC DNA]</scope>
    <source>
        <strain evidence="2 3">NPDC002593</strain>
    </source>
</reference>
<dbReference type="InterPro" id="IPR029058">
    <property type="entry name" value="AB_hydrolase_fold"/>
</dbReference>
<dbReference type="GO" id="GO:0016787">
    <property type="term" value="F:hydrolase activity"/>
    <property type="evidence" value="ECO:0007669"/>
    <property type="project" value="UniProtKB-KW"/>
</dbReference>
<dbReference type="Gene3D" id="3.40.50.1820">
    <property type="entry name" value="alpha/beta hydrolase"/>
    <property type="match status" value="1"/>
</dbReference>
<keyword evidence="2" id="KW-0378">Hydrolase</keyword>
<proteinExistence type="predicted"/>
<dbReference type="InterPro" id="IPR050583">
    <property type="entry name" value="Mycobacterial_A85_antigen"/>
</dbReference>
<name>A0ABW6SC04_9NOCA</name>
<dbReference type="Proteomes" id="UP001601992">
    <property type="component" value="Unassembled WGS sequence"/>
</dbReference>
<dbReference type="RefSeq" id="WP_040831772.1">
    <property type="nucleotide sequence ID" value="NZ_JBIAQY010000017.1"/>
</dbReference>
<accession>A0ABW6SC04</accession>
<dbReference type="PANTHER" id="PTHR48098:SF1">
    <property type="entry name" value="DIACYLGLYCEROL ACYLTRANSFERASE_MYCOLYLTRANSFERASE AG85A"/>
    <property type="match status" value="1"/>
</dbReference>
<sequence>MAYVVALVAAVVSPLCASPSIANAQATVDHITRISAQREEIYVQSPAMQRVVQLDVLLPADQGPSRPTLYLLDGNGASDTEGQSTWAMRGGAVQFFADKPVNVVMPVGGPGSFYTDWEKDDPKLGHNKWETFLTVELPPLVNGLLKGNGVNAIGGVSMGAQAAATLTVRNPTLYRALATFSGCLYSSNAGQLSVRPVVISDGGNPDNMWGRATDPQWKAHDPSAHLDQLRGKPVFVYTGTGITGPADANFDPSFTYPVTLTESIAIEQAAHDCTVSILAAMNLSGIHPQVDWNAIGTHSWPYWKAALPKSWPTLKSGLGV</sequence>
<organism evidence="2 3">
    <name type="scientific">Nocardia jiangxiensis</name>
    <dbReference type="NCBI Taxonomy" id="282685"/>
    <lineage>
        <taxon>Bacteria</taxon>
        <taxon>Bacillati</taxon>
        <taxon>Actinomycetota</taxon>
        <taxon>Actinomycetes</taxon>
        <taxon>Mycobacteriales</taxon>
        <taxon>Nocardiaceae</taxon>
        <taxon>Nocardia</taxon>
    </lineage>
</organism>
<keyword evidence="1" id="KW-0732">Signal</keyword>
<dbReference type="InterPro" id="IPR000801">
    <property type="entry name" value="Esterase-like"/>
</dbReference>
<evidence type="ECO:0000256" key="1">
    <source>
        <dbReference type="SAM" id="SignalP"/>
    </source>
</evidence>
<gene>
    <name evidence="2" type="ORF">ACFYXQ_36000</name>
</gene>
<dbReference type="PANTHER" id="PTHR48098">
    <property type="entry name" value="ENTEROCHELIN ESTERASE-RELATED"/>
    <property type="match status" value="1"/>
</dbReference>
<evidence type="ECO:0000313" key="2">
    <source>
        <dbReference type="EMBL" id="MFF3573179.1"/>
    </source>
</evidence>